<dbReference type="AlphaFoldDB" id="A0AAD7Z703"/>
<feature type="non-terminal residue" evidence="1">
    <location>
        <position position="1"/>
    </location>
</feature>
<organism evidence="1 2">
    <name type="scientific">Diploptera punctata</name>
    <name type="common">Pacific beetle cockroach</name>
    <dbReference type="NCBI Taxonomy" id="6984"/>
    <lineage>
        <taxon>Eukaryota</taxon>
        <taxon>Metazoa</taxon>
        <taxon>Ecdysozoa</taxon>
        <taxon>Arthropoda</taxon>
        <taxon>Hexapoda</taxon>
        <taxon>Insecta</taxon>
        <taxon>Pterygota</taxon>
        <taxon>Neoptera</taxon>
        <taxon>Polyneoptera</taxon>
        <taxon>Dictyoptera</taxon>
        <taxon>Blattodea</taxon>
        <taxon>Blaberoidea</taxon>
        <taxon>Blaberidae</taxon>
        <taxon>Diplopterinae</taxon>
        <taxon>Diploptera</taxon>
    </lineage>
</organism>
<dbReference type="EMBL" id="JASPKZ010010239">
    <property type="protein sequence ID" value="KAJ9575118.1"/>
    <property type="molecule type" value="Genomic_DNA"/>
</dbReference>
<accession>A0AAD7Z703</accession>
<dbReference type="Proteomes" id="UP001233999">
    <property type="component" value="Unassembled WGS sequence"/>
</dbReference>
<gene>
    <name evidence="1" type="ORF">L9F63_007704</name>
</gene>
<reference evidence="1" key="1">
    <citation type="journal article" date="2023" name="IScience">
        <title>Live-bearing cockroach genome reveals convergent evolutionary mechanisms linked to viviparity in insects and beyond.</title>
        <authorList>
            <person name="Fouks B."/>
            <person name="Harrison M.C."/>
            <person name="Mikhailova A.A."/>
            <person name="Marchal E."/>
            <person name="English S."/>
            <person name="Carruthers M."/>
            <person name="Jennings E.C."/>
            <person name="Chiamaka E.L."/>
            <person name="Frigard R.A."/>
            <person name="Pippel M."/>
            <person name="Attardo G.M."/>
            <person name="Benoit J.B."/>
            <person name="Bornberg-Bauer E."/>
            <person name="Tobe S.S."/>
        </authorList>
    </citation>
    <scope>NUCLEOTIDE SEQUENCE</scope>
    <source>
        <strain evidence="1">Stay&amp;Tobe</strain>
    </source>
</reference>
<sequence length="55" mass="6021">LSSLLTLTIHIKSHSTCKKVAVSVMFANFIIQVRAKANCQHVYSHIMGSISGVHL</sequence>
<evidence type="ECO:0000313" key="2">
    <source>
        <dbReference type="Proteomes" id="UP001233999"/>
    </source>
</evidence>
<proteinExistence type="predicted"/>
<comment type="caution">
    <text evidence="1">The sequence shown here is derived from an EMBL/GenBank/DDBJ whole genome shotgun (WGS) entry which is preliminary data.</text>
</comment>
<protein>
    <submittedName>
        <fullName evidence="1">Uncharacterized protein</fullName>
    </submittedName>
</protein>
<name>A0AAD7Z703_DIPPU</name>
<keyword evidence="2" id="KW-1185">Reference proteome</keyword>
<reference evidence="1" key="2">
    <citation type="submission" date="2023-05" db="EMBL/GenBank/DDBJ databases">
        <authorList>
            <person name="Fouks B."/>
        </authorList>
    </citation>
    <scope>NUCLEOTIDE SEQUENCE</scope>
    <source>
        <strain evidence="1">Stay&amp;Tobe</strain>
        <tissue evidence="1">Testes</tissue>
    </source>
</reference>
<feature type="non-terminal residue" evidence="1">
    <location>
        <position position="55"/>
    </location>
</feature>
<evidence type="ECO:0000313" key="1">
    <source>
        <dbReference type="EMBL" id="KAJ9575118.1"/>
    </source>
</evidence>